<dbReference type="FunFam" id="2.60.40.790:FF:000050">
    <property type="entry name" value="Probable inactive shikimate kinase like 2, chloroplastic"/>
    <property type="match status" value="1"/>
</dbReference>
<dbReference type="OrthoDB" id="515366at2759"/>
<gene>
    <name evidence="3" type="ORF">A4U43_C04F12050</name>
</gene>
<dbReference type="Proteomes" id="UP000243459">
    <property type="component" value="Chromosome 4"/>
</dbReference>
<dbReference type="PANTHER" id="PTHR21087:SF23">
    <property type="entry name" value="INACTIVE SHIKIMATE KINASE LIKE 2, CHLOROPLASTIC-RELATED"/>
    <property type="match status" value="1"/>
</dbReference>
<organism evidence="3 4">
    <name type="scientific">Asparagus officinalis</name>
    <name type="common">Garden asparagus</name>
    <dbReference type="NCBI Taxonomy" id="4686"/>
    <lineage>
        <taxon>Eukaryota</taxon>
        <taxon>Viridiplantae</taxon>
        <taxon>Streptophyta</taxon>
        <taxon>Embryophyta</taxon>
        <taxon>Tracheophyta</taxon>
        <taxon>Spermatophyta</taxon>
        <taxon>Magnoliopsida</taxon>
        <taxon>Liliopsida</taxon>
        <taxon>Asparagales</taxon>
        <taxon>Asparagaceae</taxon>
        <taxon>Asparagoideae</taxon>
        <taxon>Asparagus</taxon>
    </lineage>
</organism>
<dbReference type="Gramene" id="ONK71757">
    <property type="protein sequence ID" value="ONK71757"/>
    <property type="gene ID" value="A4U43_C04F12050"/>
</dbReference>
<sequence length="384" mass="42813">MAAHLLHSLRLFPPNPNKTLKLRTQQKPIFSPDLSSKDISKLQTQPSLVSFSSKILSSYRGRLRLVSNGNISSIPEKTRNYEFSDADTEVELRLDIGTLDIQSTSDIFVDADESSLLVRVKASERLIPLMESCRLFDRVKPGETIWYLDEDQLVINLKKYDTELKWPDLMESWESLKSGMMQLLKGTSIYVIGDSTEMNQEVARELAIGLGYTPFSTSELLESYTQQSINSWVISEGADSVAEAESSLLEGLSSHVRTVVATLGGPHGAATRHDKWRHLHAGFSVWLSNSQAADEASAKEEAQRHMKQGNIAYSKADVVVKFSGWDKEHTTLVAQACLSALKQLILSDKQLTGKKSLYIRLGCRGDWPNIKPPGWDPSSEEAKV</sequence>
<reference evidence="4" key="1">
    <citation type="journal article" date="2017" name="Nat. Commun.">
        <title>The asparagus genome sheds light on the origin and evolution of a young Y chromosome.</title>
        <authorList>
            <person name="Harkess A."/>
            <person name="Zhou J."/>
            <person name="Xu C."/>
            <person name="Bowers J.E."/>
            <person name="Van der Hulst R."/>
            <person name="Ayyampalayam S."/>
            <person name="Mercati F."/>
            <person name="Riccardi P."/>
            <person name="McKain M.R."/>
            <person name="Kakrana A."/>
            <person name="Tang H."/>
            <person name="Ray J."/>
            <person name="Groenendijk J."/>
            <person name="Arikit S."/>
            <person name="Mathioni S.M."/>
            <person name="Nakano M."/>
            <person name="Shan H."/>
            <person name="Telgmann-Rauber A."/>
            <person name="Kanno A."/>
            <person name="Yue Z."/>
            <person name="Chen H."/>
            <person name="Li W."/>
            <person name="Chen Y."/>
            <person name="Xu X."/>
            <person name="Zhang Y."/>
            <person name="Luo S."/>
            <person name="Chen H."/>
            <person name="Gao J."/>
            <person name="Mao Z."/>
            <person name="Pires J.C."/>
            <person name="Luo M."/>
            <person name="Kudrna D."/>
            <person name="Wing R.A."/>
            <person name="Meyers B.C."/>
            <person name="Yi K."/>
            <person name="Kong H."/>
            <person name="Lavrijsen P."/>
            <person name="Sunseri F."/>
            <person name="Falavigna A."/>
            <person name="Ye Y."/>
            <person name="Leebens-Mack J.H."/>
            <person name="Chen G."/>
        </authorList>
    </citation>
    <scope>NUCLEOTIDE SEQUENCE [LARGE SCALE GENOMIC DNA]</scope>
    <source>
        <strain evidence="4">cv. DH0086</strain>
    </source>
</reference>
<dbReference type="Pfam" id="PF01202">
    <property type="entry name" value="SKI"/>
    <property type="match status" value="1"/>
</dbReference>
<evidence type="ECO:0000313" key="3">
    <source>
        <dbReference type="EMBL" id="ONK71757.1"/>
    </source>
</evidence>
<comment type="similarity">
    <text evidence="1">Belongs to the shikimate kinase family.</text>
</comment>
<dbReference type="OMA" id="FSCNCLS"/>
<evidence type="ECO:0000256" key="1">
    <source>
        <dbReference type="ARBA" id="ARBA00006997"/>
    </source>
</evidence>
<proteinExistence type="inferred from homology"/>
<dbReference type="SUPFAM" id="SSF49764">
    <property type="entry name" value="HSP20-like chaperones"/>
    <property type="match status" value="1"/>
</dbReference>
<dbReference type="InterPro" id="IPR007052">
    <property type="entry name" value="CS_dom"/>
</dbReference>
<evidence type="ECO:0000313" key="4">
    <source>
        <dbReference type="Proteomes" id="UP000243459"/>
    </source>
</evidence>
<dbReference type="Pfam" id="PF04969">
    <property type="entry name" value="CS"/>
    <property type="match status" value="1"/>
</dbReference>
<dbReference type="InterPro" id="IPR008978">
    <property type="entry name" value="HSP20-like_chaperone"/>
</dbReference>
<dbReference type="InterPro" id="IPR031322">
    <property type="entry name" value="Shikimate/glucono_kinase"/>
</dbReference>
<accession>A0A5P1F2X2</accession>
<feature type="domain" description="CS" evidence="2">
    <location>
        <begin position="76"/>
        <end position="177"/>
    </location>
</feature>
<keyword evidence="4" id="KW-1185">Reference proteome</keyword>
<protein>
    <recommendedName>
        <fullName evidence="2">CS domain-containing protein</fullName>
    </recommendedName>
</protein>
<dbReference type="PROSITE" id="PS51203">
    <property type="entry name" value="CS"/>
    <property type="match status" value="1"/>
</dbReference>
<dbReference type="GO" id="GO:0005829">
    <property type="term" value="C:cytosol"/>
    <property type="evidence" value="ECO:0007669"/>
    <property type="project" value="TreeGrafter"/>
</dbReference>
<dbReference type="InterPro" id="IPR027417">
    <property type="entry name" value="P-loop_NTPase"/>
</dbReference>
<evidence type="ECO:0000259" key="2">
    <source>
        <dbReference type="PROSITE" id="PS51203"/>
    </source>
</evidence>
<dbReference type="EMBL" id="CM007384">
    <property type="protein sequence ID" value="ONK71757.1"/>
    <property type="molecule type" value="Genomic_DNA"/>
</dbReference>
<dbReference type="PANTHER" id="PTHR21087">
    <property type="entry name" value="SHIKIMATE KINASE"/>
    <property type="match status" value="1"/>
</dbReference>
<dbReference type="AlphaFoldDB" id="A0A5P1F2X2"/>
<dbReference type="Gene3D" id="2.60.40.790">
    <property type="match status" value="1"/>
</dbReference>
<name>A0A5P1F2X2_ASPOF</name>
<dbReference type="Gene3D" id="3.40.50.300">
    <property type="entry name" value="P-loop containing nucleotide triphosphate hydrolases"/>
    <property type="match status" value="1"/>
</dbReference>